<feature type="region of interest" description="Disordered" evidence="1">
    <location>
        <begin position="74"/>
        <end position="230"/>
    </location>
</feature>
<dbReference type="GO" id="GO:0004864">
    <property type="term" value="F:protein phosphatase inhibitor activity"/>
    <property type="evidence" value="ECO:0007669"/>
    <property type="project" value="InterPro"/>
</dbReference>
<dbReference type="Proteomes" id="UP001219355">
    <property type="component" value="Chromosome 1"/>
</dbReference>
<feature type="region of interest" description="Disordered" evidence="1">
    <location>
        <begin position="1"/>
        <end position="60"/>
    </location>
</feature>
<dbReference type="EMBL" id="CP120627">
    <property type="protein sequence ID" value="WEW56090.1"/>
    <property type="molecule type" value="Genomic_DNA"/>
</dbReference>
<feature type="region of interest" description="Disordered" evidence="1">
    <location>
        <begin position="257"/>
        <end position="298"/>
    </location>
</feature>
<keyword evidence="3" id="KW-1185">Reference proteome</keyword>
<dbReference type="Gene3D" id="6.10.250.1050">
    <property type="match status" value="1"/>
</dbReference>
<evidence type="ECO:0008006" key="4">
    <source>
        <dbReference type="Google" id="ProtNLM"/>
    </source>
</evidence>
<feature type="compositionally biased region" description="Acidic residues" evidence="1">
    <location>
        <begin position="179"/>
        <end position="192"/>
    </location>
</feature>
<accession>A0AAF0DE79</accession>
<dbReference type="PANTHER" id="PTHR12398">
    <property type="entry name" value="PROTEIN PHOSPHATASE INHIBITOR"/>
    <property type="match status" value="1"/>
</dbReference>
<evidence type="ECO:0000313" key="2">
    <source>
        <dbReference type="EMBL" id="WEW56090.1"/>
    </source>
</evidence>
<proteinExistence type="predicted"/>
<evidence type="ECO:0000256" key="1">
    <source>
        <dbReference type="SAM" id="MobiDB-lite"/>
    </source>
</evidence>
<dbReference type="PANTHER" id="PTHR12398:SF20">
    <property type="entry name" value="PROTEIN PHOSPHATASE 1 REGULATORY INHIBITOR SUBUNIT 2"/>
    <property type="match status" value="1"/>
</dbReference>
<reference evidence="2" key="1">
    <citation type="submission" date="2023-03" db="EMBL/GenBank/DDBJ databases">
        <title>Emydomyces testavorans Genome Sequence.</title>
        <authorList>
            <person name="Hoyer L."/>
        </authorList>
    </citation>
    <scope>NUCLEOTIDE SEQUENCE</scope>
    <source>
        <strain evidence="2">16-2883</strain>
    </source>
</reference>
<dbReference type="InterPro" id="IPR007062">
    <property type="entry name" value="PPI-2"/>
</dbReference>
<feature type="compositionally biased region" description="Polar residues" evidence="1">
    <location>
        <begin position="25"/>
        <end position="53"/>
    </location>
</feature>
<dbReference type="GO" id="GO:0009966">
    <property type="term" value="P:regulation of signal transduction"/>
    <property type="evidence" value="ECO:0007669"/>
    <property type="project" value="InterPro"/>
</dbReference>
<name>A0AAF0DE79_9EURO</name>
<feature type="compositionally biased region" description="Polar residues" evidence="1">
    <location>
        <begin position="80"/>
        <end position="90"/>
    </location>
</feature>
<protein>
    <recommendedName>
        <fullName evidence="4">Glc8 protein</fullName>
    </recommendedName>
</protein>
<organism evidence="2 3">
    <name type="scientific">Emydomyces testavorans</name>
    <dbReference type="NCBI Taxonomy" id="2070801"/>
    <lineage>
        <taxon>Eukaryota</taxon>
        <taxon>Fungi</taxon>
        <taxon>Dikarya</taxon>
        <taxon>Ascomycota</taxon>
        <taxon>Pezizomycotina</taxon>
        <taxon>Eurotiomycetes</taxon>
        <taxon>Eurotiomycetidae</taxon>
        <taxon>Onygenales</taxon>
        <taxon>Nannizziopsiaceae</taxon>
        <taxon>Emydomyces</taxon>
    </lineage>
</organism>
<dbReference type="AlphaFoldDB" id="A0AAF0DE79"/>
<feature type="compositionally biased region" description="Acidic residues" evidence="1">
    <location>
        <begin position="136"/>
        <end position="160"/>
    </location>
</feature>
<sequence>MATQQIAVPHSGGNVPKRPKGILKHSSSTIQTSSLPPAGETQTSPISPQSPFRAQSPIANKELTLQNTIYNAGRHYSPISRRQSSASKGNGFQGDDEESPKLKWDEANLYLTEQERSSTMKINEPKTPYVPHYDPDQEEDDDDDPDVGGIDADDVAVDELDLYKNHKKAGQHRRAREDDIPDLDLGEPEETNWGDTKEESRITKSRSLSDSSMGGKPEKHVVVGDDGGEGLWRTASQEARAKHIAFEERRKRHYEMSGVKNLLGHPEKIDDLVEDEDDEDASRQPFSVPNLPERFSKS</sequence>
<evidence type="ECO:0000313" key="3">
    <source>
        <dbReference type="Proteomes" id="UP001219355"/>
    </source>
</evidence>
<dbReference type="Pfam" id="PF04979">
    <property type="entry name" value="IPP-2"/>
    <property type="match status" value="1"/>
</dbReference>
<gene>
    <name evidence="2" type="ORF">PRK78_001525</name>
</gene>
<feature type="compositionally biased region" description="Basic residues" evidence="1">
    <location>
        <begin position="165"/>
        <end position="174"/>
    </location>
</feature>